<comment type="caution">
    <text evidence="2">The sequence shown here is derived from an EMBL/GenBank/DDBJ whole genome shotgun (WGS) entry which is preliminary data.</text>
</comment>
<organism evidence="2 3">
    <name type="scientific">Candidatus Nomurabacteria bacterium GW2011_GWF2_40_12</name>
    <dbReference type="NCBI Taxonomy" id="1618776"/>
    <lineage>
        <taxon>Bacteria</taxon>
        <taxon>Candidatus Nomuraibacteriota</taxon>
    </lineage>
</organism>
<dbReference type="AlphaFoldDB" id="A0A0G0QTN8"/>
<proteinExistence type="predicted"/>
<dbReference type="EMBL" id="LBYC01000001">
    <property type="protein sequence ID" value="KKR43819.1"/>
    <property type="molecule type" value="Genomic_DNA"/>
</dbReference>
<keyword evidence="1" id="KW-0472">Membrane</keyword>
<gene>
    <name evidence="2" type="ORF">UT78_C0001G0005</name>
</gene>
<protein>
    <submittedName>
        <fullName evidence="2">Uncharacterized protein</fullName>
    </submittedName>
</protein>
<reference evidence="2 3" key="1">
    <citation type="journal article" date="2015" name="Nature">
        <title>rRNA introns, odd ribosomes, and small enigmatic genomes across a large radiation of phyla.</title>
        <authorList>
            <person name="Brown C.T."/>
            <person name="Hug L.A."/>
            <person name="Thomas B.C."/>
            <person name="Sharon I."/>
            <person name="Castelle C.J."/>
            <person name="Singh A."/>
            <person name="Wilkins M.J."/>
            <person name="Williams K.H."/>
            <person name="Banfield J.F."/>
        </authorList>
    </citation>
    <scope>NUCLEOTIDE SEQUENCE [LARGE SCALE GENOMIC DNA]</scope>
</reference>
<evidence type="ECO:0000313" key="2">
    <source>
        <dbReference type="EMBL" id="KKR43819.1"/>
    </source>
</evidence>
<accession>A0A0G0QTN8</accession>
<sequence>MKAITLKTIKYSIPVIFIALAILYFHYGPAPNLSKCPDDYPDTDAGFNEKMADMNKWTNQFYDNHPGATLGDWNKARYQYWIDNRCTEALKRYNESKALLN</sequence>
<dbReference type="Proteomes" id="UP000034301">
    <property type="component" value="Unassembled WGS sequence"/>
</dbReference>
<evidence type="ECO:0000313" key="3">
    <source>
        <dbReference type="Proteomes" id="UP000034301"/>
    </source>
</evidence>
<evidence type="ECO:0000256" key="1">
    <source>
        <dbReference type="SAM" id="Phobius"/>
    </source>
</evidence>
<keyword evidence="1" id="KW-1133">Transmembrane helix</keyword>
<feature type="transmembrane region" description="Helical" evidence="1">
    <location>
        <begin position="9"/>
        <end position="27"/>
    </location>
</feature>
<name>A0A0G0QTN8_9BACT</name>
<keyword evidence="1" id="KW-0812">Transmembrane</keyword>